<keyword evidence="1" id="KW-0472">Membrane</keyword>
<dbReference type="Pfam" id="PF08245">
    <property type="entry name" value="Mur_ligase_M"/>
    <property type="match status" value="1"/>
</dbReference>
<sequence length="213" mass="23095">MMQLGINNLRFFVTLTLAKMISFLSPLLGFGNGGVWAGHVALSIYPELLKNKRINFPKGLVLVTGTNGKTTTVALIGEILTAAGFKVTRNKTGANLLNGAVSAILKDTPLFGDFTSDVGVFEVDELSLPEFLLHMSPKIIAFLNLSRDQLDRAWETDLVLDKWLKALAAAKHPLKLVADSAQPKLQPLIAQFKSLAYLFDANPAYLAKTGLKG</sequence>
<feature type="transmembrane region" description="Helical" evidence="1">
    <location>
        <begin position="20"/>
        <end position="45"/>
    </location>
</feature>
<dbReference type="AlphaFoldDB" id="A0A0G1QTE0"/>
<dbReference type="Gene3D" id="3.40.1190.10">
    <property type="entry name" value="Mur-like, catalytic domain"/>
    <property type="match status" value="1"/>
</dbReference>
<organism evidence="3 4">
    <name type="scientific">candidate division WWE3 bacterium GW2011_GWA2_46_9</name>
    <dbReference type="NCBI Taxonomy" id="1619111"/>
    <lineage>
        <taxon>Bacteria</taxon>
        <taxon>Katanobacteria</taxon>
    </lineage>
</organism>
<dbReference type="PANTHER" id="PTHR23135:SF7">
    <property type="entry name" value="LIPID II ISOGLUTAMINYL SYNTHASE (GLUTAMINE-HYDROLYZING) SUBUNIT MURT"/>
    <property type="match status" value="1"/>
</dbReference>
<dbReference type="EMBL" id="LCNE01000020">
    <property type="protein sequence ID" value="KKU48266.1"/>
    <property type="molecule type" value="Genomic_DNA"/>
</dbReference>
<evidence type="ECO:0000313" key="4">
    <source>
        <dbReference type="Proteomes" id="UP000033946"/>
    </source>
</evidence>
<evidence type="ECO:0000256" key="1">
    <source>
        <dbReference type="SAM" id="Phobius"/>
    </source>
</evidence>
<keyword evidence="1" id="KW-1133">Transmembrane helix</keyword>
<dbReference type="InterPro" id="IPR036565">
    <property type="entry name" value="Mur-like_cat_sf"/>
</dbReference>
<gene>
    <name evidence="3" type="ORF">UX69_C0020G0013</name>
</gene>
<feature type="non-terminal residue" evidence="3">
    <location>
        <position position="213"/>
    </location>
</feature>
<dbReference type="GO" id="GO:0005524">
    <property type="term" value="F:ATP binding"/>
    <property type="evidence" value="ECO:0007669"/>
    <property type="project" value="InterPro"/>
</dbReference>
<evidence type="ECO:0000313" key="3">
    <source>
        <dbReference type="EMBL" id="KKU48266.1"/>
    </source>
</evidence>
<proteinExistence type="predicted"/>
<accession>A0A0G1QTE0</accession>
<keyword evidence="1" id="KW-0812">Transmembrane</keyword>
<name>A0A0G1QTE0_UNCKA</name>
<protein>
    <recommendedName>
        <fullName evidence="2">Mur ligase central domain-containing protein</fullName>
    </recommendedName>
</protein>
<comment type="caution">
    <text evidence="3">The sequence shown here is derived from an EMBL/GenBank/DDBJ whole genome shotgun (WGS) entry which is preliminary data.</text>
</comment>
<feature type="domain" description="Mur ligase central" evidence="2">
    <location>
        <begin position="63"/>
        <end position="152"/>
    </location>
</feature>
<reference evidence="3 4" key="1">
    <citation type="journal article" date="2015" name="Nature">
        <title>rRNA introns, odd ribosomes, and small enigmatic genomes across a large radiation of phyla.</title>
        <authorList>
            <person name="Brown C.T."/>
            <person name="Hug L.A."/>
            <person name="Thomas B.C."/>
            <person name="Sharon I."/>
            <person name="Castelle C.J."/>
            <person name="Singh A."/>
            <person name="Wilkins M.J."/>
            <person name="Williams K.H."/>
            <person name="Banfield J.F."/>
        </authorList>
    </citation>
    <scope>NUCLEOTIDE SEQUENCE [LARGE SCALE GENOMIC DNA]</scope>
</reference>
<dbReference type="GO" id="GO:0016881">
    <property type="term" value="F:acid-amino acid ligase activity"/>
    <property type="evidence" value="ECO:0007669"/>
    <property type="project" value="InterPro"/>
</dbReference>
<dbReference type="InterPro" id="IPR013221">
    <property type="entry name" value="Mur_ligase_cen"/>
</dbReference>
<evidence type="ECO:0000259" key="2">
    <source>
        <dbReference type="Pfam" id="PF08245"/>
    </source>
</evidence>
<dbReference type="Proteomes" id="UP000033946">
    <property type="component" value="Unassembled WGS sequence"/>
</dbReference>
<dbReference type="SUPFAM" id="SSF53623">
    <property type="entry name" value="MurD-like peptide ligases, catalytic domain"/>
    <property type="match status" value="1"/>
</dbReference>
<dbReference type="PANTHER" id="PTHR23135">
    <property type="entry name" value="MUR LIGASE FAMILY MEMBER"/>
    <property type="match status" value="1"/>
</dbReference>